<keyword evidence="6 9" id="KW-0067">ATP-binding</keyword>
<dbReference type="SUPFAM" id="SSF55681">
    <property type="entry name" value="Class II aaRS and biotin synthetases"/>
    <property type="match status" value="1"/>
</dbReference>
<evidence type="ECO:0000313" key="11">
    <source>
        <dbReference type="Proteomes" id="UP000249865"/>
    </source>
</evidence>
<dbReference type="PROSITE" id="PS50862">
    <property type="entry name" value="AA_TRNA_LIGASE_II"/>
    <property type="match status" value="1"/>
</dbReference>
<organism evidence="10 11">
    <name type="scientific">Metamycoplasma cloacale</name>
    <dbReference type="NCBI Taxonomy" id="92401"/>
    <lineage>
        <taxon>Bacteria</taxon>
        <taxon>Bacillati</taxon>
        <taxon>Mycoplasmatota</taxon>
        <taxon>Mycoplasmoidales</taxon>
        <taxon>Metamycoplasmataceae</taxon>
        <taxon>Metamycoplasma</taxon>
    </lineage>
</organism>
<keyword evidence="7 9" id="KW-0648">Protein biosynthesis</keyword>
<comment type="similarity">
    <text evidence="1 9">Belongs to the class-II aminoacyl-tRNA synthetase family.</text>
</comment>
<dbReference type="InterPro" id="IPR006195">
    <property type="entry name" value="aa-tRNA-synth_II"/>
</dbReference>
<proteinExistence type="inferred from homology"/>
<dbReference type="GO" id="GO:0005524">
    <property type="term" value="F:ATP binding"/>
    <property type="evidence" value="ECO:0007669"/>
    <property type="project" value="UniProtKB-UniRule"/>
</dbReference>
<dbReference type="InterPro" id="IPR012340">
    <property type="entry name" value="NA-bd_OB-fold"/>
</dbReference>
<sequence>MTIKYLYTHTDKLQDQQQFEFKGWVSSNRGNDKIRFITLNDGSTVSNLQVVIKGDDIAKFNIDQINLGSSVIINGTLLLTPKNPQPFELLATDVKLLNTTDEDFPIQKKETTLDFLREIPHLRHRTNLIKTIMLIRNSLSFEIHKYFQEHDFINIAAPIITSNDGEGAGETLVVDDENEEMFFKQKAFLGVTGQLHAEAMAAGLKRVYTFAPTFRAENSHTSRHLAEFWMIEPEVAFFNLPDIIELADDLLKTAIKNTMEKHPDEMKFLNALSDNTLIEKLNKFIKTKLTIMNYGDAVEELKKHTDEFEEKNLYFGVDLASEHEKYLSEKIVNGPVAVINYPKDIKAFYMHQNDDGKTVAAFDLLVPGIGELIGGSQREARYNQLLNRMQELHIPVDPLQWYLDLRRYGYAPSSGFGIGFERLVMYVTGMNNIRDVIPFPRVAGMVKM</sequence>
<dbReference type="CDD" id="cd04318">
    <property type="entry name" value="EcAsnRS_like_N"/>
    <property type="match status" value="1"/>
</dbReference>
<dbReference type="PRINTS" id="PR01042">
    <property type="entry name" value="TRNASYNTHASP"/>
</dbReference>
<dbReference type="PANTHER" id="PTHR22594:SF34">
    <property type="entry name" value="ASPARAGINE--TRNA LIGASE, MITOCHONDRIAL-RELATED"/>
    <property type="match status" value="1"/>
</dbReference>
<evidence type="ECO:0000256" key="2">
    <source>
        <dbReference type="ARBA" id="ARBA00011738"/>
    </source>
</evidence>
<name>A0A2Z4LLA6_9BACT</name>
<dbReference type="KEGG" id="mclo:DK849_00295"/>
<dbReference type="GO" id="GO:0004816">
    <property type="term" value="F:asparagine-tRNA ligase activity"/>
    <property type="evidence" value="ECO:0007669"/>
    <property type="project" value="UniProtKB-UniRule"/>
</dbReference>
<dbReference type="Proteomes" id="UP000249865">
    <property type="component" value="Chromosome"/>
</dbReference>
<evidence type="ECO:0000256" key="3">
    <source>
        <dbReference type="ARBA" id="ARBA00022490"/>
    </source>
</evidence>
<dbReference type="HAMAP" id="MF_00534">
    <property type="entry name" value="Asn_tRNA_synth"/>
    <property type="match status" value="1"/>
</dbReference>
<keyword evidence="3 9" id="KW-0963">Cytoplasm</keyword>
<evidence type="ECO:0000256" key="8">
    <source>
        <dbReference type="ARBA" id="ARBA00023146"/>
    </source>
</evidence>
<dbReference type="PANTHER" id="PTHR22594">
    <property type="entry name" value="ASPARTYL/LYSYL-TRNA SYNTHETASE"/>
    <property type="match status" value="1"/>
</dbReference>
<dbReference type="GO" id="GO:0003676">
    <property type="term" value="F:nucleic acid binding"/>
    <property type="evidence" value="ECO:0007669"/>
    <property type="project" value="InterPro"/>
</dbReference>
<dbReference type="SUPFAM" id="SSF50249">
    <property type="entry name" value="Nucleic acid-binding proteins"/>
    <property type="match status" value="1"/>
</dbReference>
<evidence type="ECO:0000256" key="1">
    <source>
        <dbReference type="ARBA" id="ARBA00008226"/>
    </source>
</evidence>
<dbReference type="NCBIfam" id="TIGR00457">
    <property type="entry name" value="asnS"/>
    <property type="match status" value="1"/>
</dbReference>
<evidence type="ECO:0000256" key="6">
    <source>
        <dbReference type="ARBA" id="ARBA00022840"/>
    </source>
</evidence>
<evidence type="ECO:0000256" key="4">
    <source>
        <dbReference type="ARBA" id="ARBA00022598"/>
    </source>
</evidence>
<gene>
    <name evidence="9" type="primary">asnS</name>
    <name evidence="10" type="ORF">DK849_00295</name>
</gene>
<dbReference type="AlphaFoldDB" id="A0A2Z4LLA6"/>
<dbReference type="RefSeq" id="WP_029330571.1">
    <property type="nucleotide sequence ID" value="NZ_CP030103.1"/>
</dbReference>
<dbReference type="EC" id="6.1.1.22" evidence="9"/>
<dbReference type="InterPro" id="IPR004522">
    <property type="entry name" value="Asn-tRNA-ligase"/>
</dbReference>
<dbReference type="NCBIfam" id="NF003037">
    <property type="entry name" value="PRK03932.1"/>
    <property type="match status" value="1"/>
</dbReference>
<comment type="catalytic activity">
    <reaction evidence="9">
        <text>tRNA(Asn) + L-asparagine + ATP = L-asparaginyl-tRNA(Asn) + AMP + diphosphate + H(+)</text>
        <dbReference type="Rhea" id="RHEA:11180"/>
        <dbReference type="Rhea" id="RHEA-COMP:9659"/>
        <dbReference type="Rhea" id="RHEA-COMP:9674"/>
        <dbReference type="ChEBI" id="CHEBI:15378"/>
        <dbReference type="ChEBI" id="CHEBI:30616"/>
        <dbReference type="ChEBI" id="CHEBI:33019"/>
        <dbReference type="ChEBI" id="CHEBI:58048"/>
        <dbReference type="ChEBI" id="CHEBI:78442"/>
        <dbReference type="ChEBI" id="CHEBI:78515"/>
        <dbReference type="ChEBI" id="CHEBI:456215"/>
        <dbReference type="EC" id="6.1.1.22"/>
    </reaction>
</comment>
<dbReference type="InterPro" id="IPR004364">
    <property type="entry name" value="Aa-tRNA-synt_II"/>
</dbReference>
<evidence type="ECO:0000256" key="7">
    <source>
        <dbReference type="ARBA" id="ARBA00022917"/>
    </source>
</evidence>
<comment type="subunit">
    <text evidence="2 9">Homodimer.</text>
</comment>
<evidence type="ECO:0000313" key="10">
    <source>
        <dbReference type="EMBL" id="AWX42529.1"/>
    </source>
</evidence>
<dbReference type="InterPro" id="IPR045864">
    <property type="entry name" value="aa-tRNA-synth_II/BPL/LPL"/>
</dbReference>
<dbReference type="GO" id="GO:0005737">
    <property type="term" value="C:cytoplasm"/>
    <property type="evidence" value="ECO:0007669"/>
    <property type="project" value="UniProtKB-SubCell"/>
</dbReference>
<keyword evidence="11" id="KW-1185">Reference proteome</keyword>
<protein>
    <recommendedName>
        <fullName evidence="9">Asparagine--tRNA ligase</fullName>
        <ecNumber evidence="9">6.1.1.22</ecNumber>
    </recommendedName>
    <alternativeName>
        <fullName evidence="9">Asparaginyl-tRNA synthetase</fullName>
        <shortName evidence="9">AsnRS</shortName>
    </alternativeName>
</protein>
<dbReference type="OrthoDB" id="9762036at2"/>
<keyword evidence="8 9" id="KW-0030">Aminoacyl-tRNA synthetase</keyword>
<reference evidence="11" key="1">
    <citation type="submission" date="2018-06" db="EMBL/GenBank/DDBJ databases">
        <title>Complete genome sequences of Mycoplasma anatis, M. anseris and M. cloacale type strains.</title>
        <authorList>
            <person name="Grozner D."/>
            <person name="Forro B."/>
            <person name="Sulyok K.M."/>
            <person name="Marton S."/>
            <person name="Kreizinger Z."/>
            <person name="Banyai K."/>
            <person name="Gyuranecz M."/>
        </authorList>
    </citation>
    <scope>NUCLEOTIDE SEQUENCE [LARGE SCALE GENOMIC DNA]</scope>
    <source>
        <strain evidence="11">NCTC 10199</strain>
    </source>
</reference>
<dbReference type="CDD" id="cd00776">
    <property type="entry name" value="AsxRS_core"/>
    <property type="match status" value="1"/>
</dbReference>
<comment type="subcellular location">
    <subcellularLocation>
        <location evidence="9">Cytoplasm</location>
    </subcellularLocation>
</comment>
<dbReference type="FunFam" id="3.30.930.10:FF:000016">
    <property type="entry name" value="Asparagine--tRNA ligase"/>
    <property type="match status" value="1"/>
</dbReference>
<dbReference type="GO" id="GO:0006421">
    <property type="term" value="P:asparaginyl-tRNA aminoacylation"/>
    <property type="evidence" value="ECO:0007669"/>
    <property type="project" value="UniProtKB-UniRule"/>
</dbReference>
<dbReference type="Gene3D" id="2.40.50.140">
    <property type="entry name" value="Nucleic acid-binding proteins"/>
    <property type="match status" value="1"/>
</dbReference>
<keyword evidence="4 9" id="KW-0436">Ligase</keyword>
<evidence type="ECO:0000256" key="9">
    <source>
        <dbReference type="HAMAP-Rule" id="MF_00534"/>
    </source>
</evidence>
<dbReference type="EMBL" id="CP030103">
    <property type="protein sequence ID" value="AWX42529.1"/>
    <property type="molecule type" value="Genomic_DNA"/>
</dbReference>
<dbReference type="Gene3D" id="3.30.930.10">
    <property type="entry name" value="Bira Bifunctional Protein, Domain 2"/>
    <property type="match status" value="1"/>
</dbReference>
<evidence type="ECO:0000256" key="5">
    <source>
        <dbReference type="ARBA" id="ARBA00022741"/>
    </source>
</evidence>
<keyword evidence="5 9" id="KW-0547">Nucleotide-binding</keyword>
<accession>A0A2Z4LLA6</accession>
<dbReference type="InterPro" id="IPR004365">
    <property type="entry name" value="NA-bd_OB_tRNA"/>
</dbReference>
<dbReference type="Pfam" id="PF00152">
    <property type="entry name" value="tRNA-synt_2"/>
    <property type="match status" value="1"/>
</dbReference>
<dbReference type="Pfam" id="PF01336">
    <property type="entry name" value="tRNA_anti-codon"/>
    <property type="match status" value="1"/>
</dbReference>
<dbReference type="InterPro" id="IPR002312">
    <property type="entry name" value="Asp/Asn-tRNA-synth_IIb"/>
</dbReference>